<dbReference type="RefSeq" id="WP_331849416.1">
    <property type="nucleotide sequence ID" value="NZ_JAZHPZ010000032.1"/>
</dbReference>
<feature type="transmembrane region" description="Helical" evidence="1">
    <location>
        <begin position="98"/>
        <end position="117"/>
    </location>
</feature>
<protein>
    <submittedName>
        <fullName evidence="2">CBO0543 family protein</fullName>
    </submittedName>
</protein>
<keyword evidence="3" id="KW-1185">Reference proteome</keyword>
<keyword evidence="1" id="KW-0812">Transmembrane</keyword>
<keyword evidence="1" id="KW-1133">Transmembrane helix</keyword>
<accession>A0ABU7W1F6</accession>
<dbReference type="NCBIfam" id="NF041644">
    <property type="entry name" value="CBO0543_fam"/>
    <property type="match status" value="1"/>
</dbReference>
<feature type="transmembrane region" description="Helical" evidence="1">
    <location>
        <begin position="159"/>
        <end position="175"/>
    </location>
</feature>
<evidence type="ECO:0000313" key="2">
    <source>
        <dbReference type="EMBL" id="MEF2969346.1"/>
    </source>
</evidence>
<proteinExistence type="predicted"/>
<feature type="transmembrane region" description="Helical" evidence="1">
    <location>
        <begin position="62"/>
        <end position="78"/>
    </location>
</feature>
<evidence type="ECO:0000313" key="3">
    <source>
        <dbReference type="Proteomes" id="UP001306950"/>
    </source>
</evidence>
<sequence>MDENQIHHAIEQAYQLIVEAHRNMTDIWRTHVLFTRQWWFGIGLSICPWLFWIGFRDKRATGHFLLSGFTMIIVSSWLDQLDIAMGLWHYHWEVIPFMPANFPWNFSLLPVTVMFLHQYKSGIHPLFKALLFGGFSAFVAEPVSQMADLYHPVHWKHTYSFPIYVGLYLLASSIAKKGIDCGKSFQEDSNP</sequence>
<dbReference type="Proteomes" id="UP001306950">
    <property type="component" value="Unassembled WGS sequence"/>
</dbReference>
<dbReference type="InterPro" id="IPR048147">
    <property type="entry name" value="CBO0543-like"/>
</dbReference>
<feature type="transmembrane region" description="Helical" evidence="1">
    <location>
        <begin position="129"/>
        <end position="147"/>
    </location>
</feature>
<keyword evidence="1" id="KW-0472">Membrane</keyword>
<reference evidence="2 3" key="1">
    <citation type="submission" date="2024-02" db="EMBL/GenBank/DDBJ databases">
        <title>A nitrogen-fixing paenibacillus bacterium.</title>
        <authorList>
            <person name="Zhang W.L."/>
            <person name="Chen S.F."/>
        </authorList>
    </citation>
    <scope>NUCLEOTIDE SEQUENCE [LARGE SCALE GENOMIC DNA]</scope>
    <source>
        <strain evidence="2 3">M1</strain>
    </source>
</reference>
<dbReference type="EMBL" id="JAZHPZ010000032">
    <property type="protein sequence ID" value="MEF2969346.1"/>
    <property type="molecule type" value="Genomic_DNA"/>
</dbReference>
<name>A0ABU7W1F6_9BACL</name>
<gene>
    <name evidence="2" type="ORF">V3851_26620</name>
</gene>
<comment type="caution">
    <text evidence="2">The sequence shown here is derived from an EMBL/GenBank/DDBJ whole genome shotgun (WGS) entry which is preliminary data.</text>
</comment>
<evidence type="ECO:0000256" key="1">
    <source>
        <dbReference type="SAM" id="Phobius"/>
    </source>
</evidence>
<feature type="transmembrane region" description="Helical" evidence="1">
    <location>
        <begin position="38"/>
        <end position="55"/>
    </location>
</feature>
<organism evidence="2 3">
    <name type="scientific">Paenibacillus haidiansis</name>
    <dbReference type="NCBI Taxonomy" id="1574488"/>
    <lineage>
        <taxon>Bacteria</taxon>
        <taxon>Bacillati</taxon>
        <taxon>Bacillota</taxon>
        <taxon>Bacilli</taxon>
        <taxon>Bacillales</taxon>
        <taxon>Paenibacillaceae</taxon>
        <taxon>Paenibacillus</taxon>
    </lineage>
</organism>